<accession>A0AAW0EZV8</accession>
<dbReference type="AlphaFoldDB" id="A0AAW0EZV8"/>
<evidence type="ECO:0000256" key="8">
    <source>
        <dbReference type="ARBA" id="ARBA00023136"/>
    </source>
</evidence>
<keyword evidence="5" id="KW-0963">Cytoplasm</keyword>
<dbReference type="GO" id="GO:0005771">
    <property type="term" value="C:multivesicular body"/>
    <property type="evidence" value="ECO:0007669"/>
    <property type="project" value="TreeGrafter"/>
</dbReference>
<feature type="region of interest" description="Disordered" evidence="9">
    <location>
        <begin position="198"/>
        <end position="331"/>
    </location>
</feature>
<evidence type="ECO:0000259" key="10">
    <source>
        <dbReference type="Pfam" id="PF04652"/>
    </source>
</evidence>
<feature type="compositionally biased region" description="Low complexity" evidence="9">
    <location>
        <begin position="285"/>
        <end position="301"/>
    </location>
</feature>
<comment type="similarity">
    <text evidence="3">Belongs to the VTA1 family.</text>
</comment>
<protein>
    <submittedName>
        <fullName evidence="12">Vta1 like</fullName>
    </submittedName>
</protein>
<proteinExistence type="inferred from homology"/>
<gene>
    <name evidence="12" type="ORF">NESM_000797100</name>
</gene>
<keyword evidence="4" id="KW-0813">Transport</keyword>
<evidence type="ECO:0000259" key="11">
    <source>
        <dbReference type="Pfam" id="PF18097"/>
    </source>
</evidence>
<keyword evidence="8" id="KW-0472">Membrane</keyword>
<dbReference type="Gene3D" id="1.25.40.270">
    <property type="entry name" value="Vacuolar protein sorting-associated protein vta1"/>
    <property type="match status" value="1"/>
</dbReference>
<comment type="caution">
    <text evidence="12">The sequence shown here is derived from an EMBL/GenBank/DDBJ whole genome shotgun (WGS) entry which is preliminary data.</text>
</comment>
<dbReference type="Proteomes" id="UP001430356">
    <property type="component" value="Unassembled WGS sequence"/>
</dbReference>
<dbReference type="GO" id="GO:0015031">
    <property type="term" value="P:protein transport"/>
    <property type="evidence" value="ECO:0007669"/>
    <property type="project" value="UniProtKB-KW"/>
</dbReference>
<organism evidence="12 13">
    <name type="scientific">Novymonas esmeraldas</name>
    <dbReference type="NCBI Taxonomy" id="1808958"/>
    <lineage>
        <taxon>Eukaryota</taxon>
        <taxon>Discoba</taxon>
        <taxon>Euglenozoa</taxon>
        <taxon>Kinetoplastea</taxon>
        <taxon>Metakinetoplastina</taxon>
        <taxon>Trypanosomatida</taxon>
        <taxon>Trypanosomatidae</taxon>
        <taxon>Novymonas</taxon>
    </lineage>
</organism>
<dbReference type="GO" id="GO:0032511">
    <property type="term" value="P:late endosome to vacuole transport via multivesicular body sorting pathway"/>
    <property type="evidence" value="ECO:0007669"/>
    <property type="project" value="InterPro"/>
</dbReference>
<evidence type="ECO:0000256" key="3">
    <source>
        <dbReference type="ARBA" id="ARBA00007895"/>
    </source>
</evidence>
<sequence length="372" mass="39704">MASSAALLAKVPEAWVPLVRPTLQRAHEFEEREPLVAYYLRTHVGFLCMRHRKKEDKAGTAFLMTLLDALEADKGRLAAQLQGVEGRTVLTKFALMLFARADDAERTGTASMATVRTFYTAAVLFEATAQFTSDGAMDSIATQKSRYAKYIAARMKKALDAQEPYVSPNKLEAVEDGGASGGQDIAFNTVPASCFGRPTVQSSTSSDRPAAPTQTHPAAPAYVPPPSMPKLDSPPPPAYTYDAPDVRPSTYTPPQPASTKLTYAQTPTPPQQQQQQRLSTSHHGPATPSSAFTAAPAASTPQPRNVPALPPSSTSTSSSNGGGSSVFKPSVDQMIDAQKNASQAVSALQFYDYETAKRQLAAALRILNGVGQ</sequence>
<evidence type="ECO:0000256" key="9">
    <source>
        <dbReference type="SAM" id="MobiDB-lite"/>
    </source>
</evidence>
<evidence type="ECO:0000256" key="4">
    <source>
        <dbReference type="ARBA" id="ARBA00022448"/>
    </source>
</evidence>
<keyword evidence="7" id="KW-0653">Protein transport</keyword>
<keyword evidence="6" id="KW-0967">Endosome</keyword>
<keyword evidence="13" id="KW-1185">Reference proteome</keyword>
<dbReference type="InterPro" id="IPR044538">
    <property type="entry name" value="Vta1-like"/>
</dbReference>
<evidence type="ECO:0000256" key="2">
    <source>
        <dbReference type="ARBA" id="ARBA00004496"/>
    </source>
</evidence>
<dbReference type="Pfam" id="PF18097">
    <property type="entry name" value="Vta1_C"/>
    <property type="match status" value="1"/>
</dbReference>
<reference evidence="12 13" key="1">
    <citation type="journal article" date="2021" name="MBio">
        <title>A New Model Trypanosomatid, Novymonas esmeraldas: Genomic Perception of Its 'Candidatus Pandoraea novymonadis' Endosymbiont.</title>
        <authorList>
            <person name="Zakharova A."/>
            <person name="Saura A."/>
            <person name="Butenko A."/>
            <person name="Podesvova L."/>
            <person name="Warmusova S."/>
            <person name="Kostygov A.Y."/>
            <person name="Nenarokova A."/>
            <person name="Lukes J."/>
            <person name="Opperdoes F.R."/>
            <person name="Yurchenko V."/>
        </authorList>
    </citation>
    <scope>NUCLEOTIDE SEQUENCE [LARGE SCALE GENOMIC DNA]</scope>
    <source>
        <strain evidence="12 13">E262AT.01</strain>
    </source>
</reference>
<evidence type="ECO:0000256" key="5">
    <source>
        <dbReference type="ARBA" id="ARBA00022490"/>
    </source>
</evidence>
<dbReference type="InterPro" id="IPR023175">
    <property type="entry name" value="Vta1/CALS_N_sf"/>
</dbReference>
<feature type="compositionally biased region" description="Pro residues" evidence="9">
    <location>
        <begin position="222"/>
        <end position="238"/>
    </location>
</feature>
<evidence type="ECO:0000256" key="7">
    <source>
        <dbReference type="ARBA" id="ARBA00022927"/>
    </source>
</evidence>
<name>A0AAW0EZV8_9TRYP</name>
<dbReference type="GO" id="GO:0010008">
    <property type="term" value="C:endosome membrane"/>
    <property type="evidence" value="ECO:0007669"/>
    <property type="project" value="UniProtKB-SubCell"/>
</dbReference>
<dbReference type="Pfam" id="PF04652">
    <property type="entry name" value="Vta1"/>
    <property type="match status" value="1"/>
</dbReference>
<dbReference type="Gene3D" id="1.20.5.420">
    <property type="entry name" value="Immunoglobulin FC, subunit C"/>
    <property type="match status" value="1"/>
</dbReference>
<evidence type="ECO:0000313" key="12">
    <source>
        <dbReference type="EMBL" id="KAK7198378.1"/>
    </source>
</evidence>
<feature type="compositionally biased region" description="Low complexity" evidence="9">
    <location>
        <begin position="209"/>
        <end position="221"/>
    </location>
</feature>
<comment type="subcellular location">
    <subcellularLocation>
        <location evidence="2">Cytoplasm</location>
    </subcellularLocation>
    <subcellularLocation>
        <location evidence="1">Endosome membrane</location>
        <topology evidence="1">Peripheral membrane protein</topology>
    </subcellularLocation>
</comment>
<dbReference type="PANTHER" id="PTHR46009">
    <property type="entry name" value="VACUOLAR PROTEIN SORTING-ASSOCIATED PROTEIN VTA1 HOMOLOG"/>
    <property type="match status" value="1"/>
</dbReference>
<feature type="domain" description="Vta1/callose synthase N-terminal" evidence="10">
    <location>
        <begin position="19"/>
        <end position="160"/>
    </location>
</feature>
<evidence type="ECO:0000313" key="13">
    <source>
        <dbReference type="Proteomes" id="UP001430356"/>
    </source>
</evidence>
<dbReference type="PANTHER" id="PTHR46009:SF1">
    <property type="entry name" value="VACUOLAR PROTEIN SORTING-ASSOCIATED PROTEIN VTA1 HOMOLOG"/>
    <property type="match status" value="1"/>
</dbReference>
<dbReference type="EMBL" id="JAECZO010000147">
    <property type="protein sequence ID" value="KAK7198378.1"/>
    <property type="molecule type" value="Genomic_DNA"/>
</dbReference>
<feature type="domain" description="Vta1 C-terminal" evidence="11">
    <location>
        <begin position="332"/>
        <end position="368"/>
    </location>
</feature>
<dbReference type="InterPro" id="IPR039431">
    <property type="entry name" value="Vta1/CALS_N"/>
</dbReference>
<evidence type="ECO:0000256" key="6">
    <source>
        <dbReference type="ARBA" id="ARBA00022753"/>
    </source>
</evidence>
<evidence type="ECO:0000256" key="1">
    <source>
        <dbReference type="ARBA" id="ARBA00004481"/>
    </source>
</evidence>
<dbReference type="InterPro" id="IPR041212">
    <property type="entry name" value="Vta1_C"/>
</dbReference>